<sequence>MTSLAGFCLEGNSLSTQLRSEDSSLASKSSVSLHIRLAYTTLNRKSDLKWTDNAKRPPHTYFQPHGPRRISHAKLTQTPNSTSATTNTRPSPPPAVLHPRSFPTELLLIIFSYVFNDLATFCIDSEHEARKECAAVEGYHGERTAILDEVDRVSGWALSAYSRGFAIPLAVVREIADRGSSSLPSLVDDFGGVGGAPLLTDLRLECEVDDQRDYPGVRVAVPGRDLLLSPALYNSVDLVQFSCPALTAISLNGRNFRDLSLAIRRGYEFSALQHIEKFTISHYSASLPQSYGFTLSNMLQVIRRERMPRLAFLKLVDLDIQLPDLDADAITIHTLIGSVEISALNIHLEELDADVIKHFCTAIELVHDLESFHIIRSPIPDDTWDIPDTCDLMLEEVNDLKGVRSPVKEWIGNRLVFTGCNGFDDEFLRMLRSSGSVLFLPPAFCGGAHLNAASALGSTATVVPPSSFAFNCPNLQEIYLNDCMNYSIAELKRVIAARNAGLVPRGRRAMESDGPPCILELYVTGIGPELSPGDRQWFEQRLPIFYWETRP</sequence>
<feature type="region of interest" description="Disordered" evidence="1">
    <location>
        <begin position="50"/>
        <end position="71"/>
    </location>
</feature>
<accession>A0A9P5XQF3</accession>
<evidence type="ECO:0000256" key="1">
    <source>
        <dbReference type="SAM" id="MobiDB-lite"/>
    </source>
</evidence>
<dbReference type="AlphaFoldDB" id="A0A9P5XQF3"/>
<organism evidence="2 3">
    <name type="scientific">Macrolepiota fuliginosa MF-IS2</name>
    <dbReference type="NCBI Taxonomy" id="1400762"/>
    <lineage>
        <taxon>Eukaryota</taxon>
        <taxon>Fungi</taxon>
        <taxon>Dikarya</taxon>
        <taxon>Basidiomycota</taxon>
        <taxon>Agaricomycotina</taxon>
        <taxon>Agaricomycetes</taxon>
        <taxon>Agaricomycetidae</taxon>
        <taxon>Agaricales</taxon>
        <taxon>Agaricineae</taxon>
        <taxon>Agaricaceae</taxon>
        <taxon>Macrolepiota</taxon>
    </lineage>
</organism>
<reference evidence="2" key="1">
    <citation type="submission" date="2020-11" db="EMBL/GenBank/DDBJ databases">
        <authorList>
            <consortium name="DOE Joint Genome Institute"/>
            <person name="Ahrendt S."/>
            <person name="Riley R."/>
            <person name="Andreopoulos W."/>
            <person name="Labutti K."/>
            <person name="Pangilinan J."/>
            <person name="Ruiz-Duenas F.J."/>
            <person name="Barrasa J.M."/>
            <person name="Sanchez-Garcia M."/>
            <person name="Camarero S."/>
            <person name="Miyauchi S."/>
            <person name="Serrano A."/>
            <person name="Linde D."/>
            <person name="Babiker R."/>
            <person name="Drula E."/>
            <person name="Ayuso-Fernandez I."/>
            <person name="Pacheco R."/>
            <person name="Padilla G."/>
            <person name="Ferreira P."/>
            <person name="Barriuso J."/>
            <person name="Kellner H."/>
            <person name="Castanera R."/>
            <person name="Alfaro M."/>
            <person name="Ramirez L."/>
            <person name="Pisabarro A.G."/>
            <person name="Kuo A."/>
            <person name="Tritt A."/>
            <person name="Lipzen A."/>
            <person name="He G."/>
            <person name="Yan M."/>
            <person name="Ng V."/>
            <person name="Cullen D."/>
            <person name="Martin F."/>
            <person name="Rosso M.-N."/>
            <person name="Henrissat B."/>
            <person name="Hibbett D."/>
            <person name="Martinez A.T."/>
            <person name="Grigoriev I.V."/>
        </authorList>
    </citation>
    <scope>NUCLEOTIDE SEQUENCE</scope>
    <source>
        <strain evidence="2">MF-IS2</strain>
    </source>
</reference>
<evidence type="ECO:0000313" key="3">
    <source>
        <dbReference type="Proteomes" id="UP000807342"/>
    </source>
</evidence>
<dbReference type="OrthoDB" id="3001771at2759"/>
<comment type="caution">
    <text evidence="2">The sequence shown here is derived from an EMBL/GenBank/DDBJ whole genome shotgun (WGS) entry which is preliminary data.</text>
</comment>
<keyword evidence="3" id="KW-1185">Reference proteome</keyword>
<dbReference type="Proteomes" id="UP000807342">
    <property type="component" value="Unassembled WGS sequence"/>
</dbReference>
<protein>
    <submittedName>
        <fullName evidence="2">Uncharacterized protein</fullName>
    </submittedName>
</protein>
<proteinExistence type="predicted"/>
<gene>
    <name evidence="2" type="ORF">P691DRAFT_781376</name>
</gene>
<dbReference type="EMBL" id="MU151062">
    <property type="protein sequence ID" value="KAF9453391.1"/>
    <property type="molecule type" value="Genomic_DNA"/>
</dbReference>
<name>A0A9P5XQF3_9AGAR</name>
<evidence type="ECO:0000313" key="2">
    <source>
        <dbReference type="EMBL" id="KAF9453391.1"/>
    </source>
</evidence>